<keyword evidence="4 7" id="KW-0547">Nucleotide-binding</keyword>
<comment type="catalytic activity">
    <reaction evidence="7">
        <text>L-aspartate + NH4(+) + ATP = L-asparagine + AMP + diphosphate + H(+)</text>
        <dbReference type="Rhea" id="RHEA:11372"/>
        <dbReference type="ChEBI" id="CHEBI:15378"/>
        <dbReference type="ChEBI" id="CHEBI:28938"/>
        <dbReference type="ChEBI" id="CHEBI:29991"/>
        <dbReference type="ChEBI" id="CHEBI:30616"/>
        <dbReference type="ChEBI" id="CHEBI:33019"/>
        <dbReference type="ChEBI" id="CHEBI:58048"/>
        <dbReference type="ChEBI" id="CHEBI:456215"/>
        <dbReference type="EC" id="6.3.1.1"/>
    </reaction>
</comment>
<dbReference type="GeneID" id="84650151"/>
<evidence type="ECO:0000256" key="2">
    <source>
        <dbReference type="ARBA" id="ARBA00022598"/>
    </source>
</evidence>
<evidence type="ECO:0000256" key="3">
    <source>
        <dbReference type="ARBA" id="ARBA00022605"/>
    </source>
</evidence>
<keyword evidence="1 7" id="KW-0963">Cytoplasm</keyword>
<comment type="subcellular location">
    <subcellularLocation>
        <location evidence="7">Cytoplasm</location>
    </subcellularLocation>
</comment>
<dbReference type="HAMAP" id="MF_00555">
    <property type="entry name" value="AsnA"/>
    <property type="match status" value="1"/>
</dbReference>
<dbReference type="GO" id="GO:0005524">
    <property type="term" value="F:ATP binding"/>
    <property type="evidence" value="ECO:0007669"/>
    <property type="project" value="UniProtKB-UniRule"/>
</dbReference>
<dbReference type="OrthoDB" id="9766088at2"/>
<dbReference type="GO" id="GO:0005829">
    <property type="term" value="C:cytosol"/>
    <property type="evidence" value="ECO:0007669"/>
    <property type="project" value="TreeGrafter"/>
</dbReference>
<dbReference type="Gene3D" id="3.30.930.10">
    <property type="entry name" value="Bira Bifunctional Protein, Domain 2"/>
    <property type="match status" value="1"/>
</dbReference>
<dbReference type="GO" id="GO:0070981">
    <property type="term" value="P:L-asparagine biosynthetic process"/>
    <property type="evidence" value="ECO:0007669"/>
    <property type="project" value="UniProtKB-UniRule"/>
</dbReference>
<dbReference type="PROSITE" id="PS50862">
    <property type="entry name" value="AA_TRNA_LIGASE_II"/>
    <property type="match status" value="1"/>
</dbReference>
<evidence type="ECO:0000313" key="11">
    <source>
        <dbReference type="Proteomes" id="UP000321245"/>
    </source>
</evidence>
<evidence type="ECO:0000313" key="10">
    <source>
        <dbReference type="EMBL" id="GEM53240.1"/>
    </source>
</evidence>
<dbReference type="EMBL" id="BJXC01000026">
    <property type="protein sequence ID" value="GEM53240.1"/>
    <property type="molecule type" value="Genomic_DNA"/>
</dbReference>
<dbReference type="UniPathway" id="UPA00134">
    <property type="reaction ID" value="UER00194"/>
</dbReference>
<dbReference type="PIRSF" id="PIRSF001555">
    <property type="entry name" value="Asp_ammon_ligase"/>
    <property type="match status" value="1"/>
</dbReference>
<evidence type="ECO:0000256" key="8">
    <source>
        <dbReference type="NCBIfam" id="TIGR00669"/>
    </source>
</evidence>
<keyword evidence="3 7" id="KW-0028">Amino-acid biosynthesis</keyword>
<dbReference type="GO" id="GO:0004071">
    <property type="term" value="F:aspartate-ammonia ligase activity"/>
    <property type="evidence" value="ECO:0007669"/>
    <property type="project" value="UniProtKB-UniRule"/>
</dbReference>
<dbReference type="RefSeq" id="WP_019975480.1">
    <property type="nucleotide sequence ID" value="NZ_BJXC01000026.1"/>
</dbReference>
<keyword evidence="5 7" id="KW-0067">ATP-binding</keyword>
<dbReference type="AlphaFoldDB" id="A0A511NKA5"/>
<comment type="caution">
    <text evidence="10">The sequence shown here is derived from an EMBL/GenBank/DDBJ whole genome shotgun (WGS) entry which is preliminary data.</text>
</comment>
<evidence type="ECO:0000256" key="6">
    <source>
        <dbReference type="ARBA" id="ARBA00022888"/>
    </source>
</evidence>
<dbReference type="PANTHER" id="PTHR30073">
    <property type="entry name" value="ASPARTATE--AMMONIA LIGASE"/>
    <property type="match status" value="1"/>
</dbReference>
<dbReference type="PANTHER" id="PTHR30073:SF5">
    <property type="entry name" value="ASPARTATE--AMMONIA LIGASE"/>
    <property type="match status" value="1"/>
</dbReference>
<evidence type="ECO:0000256" key="1">
    <source>
        <dbReference type="ARBA" id="ARBA00022490"/>
    </source>
</evidence>
<feature type="domain" description="Aminoacyl-transfer RNA synthetases class-II family profile" evidence="9">
    <location>
        <begin position="97"/>
        <end position="320"/>
    </location>
</feature>
<dbReference type="Pfam" id="PF03590">
    <property type="entry name" value="AsnA"/>
    <property type="match status" value="1"/>
</dbReference>
<sequence length="334" mass="38025">MSRALLLREQAISFVKEEFSKGLQKELNIIPVSGPLVVLDGTGINDDLNSIERPVQFPIKSLNDKNAVVVHSLAKWKRIRLKELEIEPGEGIITDMRALRPDEDYSPIHSIYVDQWDWEKVIVPQDRELDYLFETVKSIYEVIKQTEINVEAKYPQLKAVLPKDITFISSEDLLQKYPTYSSKERENAICKEFGAVFVYGIGGELSNGEFHDARAADYDDWSTINSAGFKGLNGDILVWNPVLESAFELSSMGIRVDKKALLKQLELRDSTDRKNLLFHSMLLDDQLTESIGGGIGQSRMCMFMLKSKHIGEVQASIWDRKVKEKLKEESIELL</sequence>
<dbReference type="STRING" id="1218108.GCA_000382425_01991"/>
<dbReference type="NCBIfam" id="TIGR00669">
    <property type="entry name" value="asnA"/>
    <property type="match status" value="1"/>
</dbReference>
<evidence type="ECO:0000256" key="4">
    <source>
        <dbReference type="ARBA" id="ARBA00022741"/>
    </source>
</evidence>
<evidence type="ECO:0000256" key="7">
    <source>
        <dbReference type="HAMAP-Rule" id="MF_00555"/>
    </source>
</evidence>
<protein>
    <recommendedName>
        <fullName evidence="7 8">Aspartate--ammonia ligase</fullName>
        <ecNumber evidence="7 8">6.3.1.1</ecNumber>
    </recommendedName>
    <alternativeName>
        <fullName evidence="7">Asparagine synthetase A</fullName>
    </alternativeName>
</protein>
<gene>
    <name evidence="7 10" type="primary">asnA</name>
    <name evidence="10" type="ORF">EB1_30300</name>
</gene>
<keyword evidence="6 7" id="KW-0061">Asparagine biosynthesis</keyword>
<keyword evidence="2 7" id="KW-0436">Ligase</keyword>
<name>A0A511NKA5_9FLAO</name>
<dbReference type="Proteomes" id="UP000321245">
    <property type="component" value="Unassembled WGS sequence"/>
</dbReference>
<dbReference type="InterPro" id="IPR045864">
    <property type="entry name" value="aa-tRNA-synth_II/BPL/LPL"/>
</dbReference>
<comment type="similarity">
    <text evidence="7">Belongs to the class-II aminoacyl-tRNA synthetase family. AsnA subfamily.</text>
</comment>
<reference evidence="10 11" key="1">
    <citation type="submission" date="2019-07" db="EMBL/GenBank/DDBJ databases">
        <title>Whole genome shotgun sequence of Empedobacter brevis NBRC 14943.</title>
        <authorList>
            <person name="Hosoyama A."/>
            <person name="Uohara A."/>
            <person name="Ohji S."/>
            <person name="Ichikawa N."/>
        </authorList>
    </citation>
    <scope>NUCLEOTIDE SEQUENCE [LARGE SCALE GENOMIC DNA]</scope>
    <source>
        <strain evidence="10 11">NBRC 14943</strain>
    </source>
</reference>
<proteinExistence type="inferred from homology"/>
<keyword evidence="11" id="KW-1185">Reference proteome</keyword>
<evidence type="ECO:0000256" key="5">
    <source>
        <dbReference type="ARBA" id="ARBA00022840"/>
    </source>
</evidence>
<dbReference type="EC" id="6.3.1.1" evidence="7 8"/>
<organism evidence="10 11">
    <name type="scientific">Empedobacter brevis NBRC 14943 = ATCC 43319</name>
    <dbReference type="NCBI Taxonomy" id="1218108"/>
    <lineage>
        <taxon>Bacteria</taxon>
        <taxon>Pseudomonadati</taxon>
        <taxon>Bacteroidota</taxon>
        <taxon>Flavobacteriia</taxon>
        <taxon>Flavobacteriales</taxon>
        <taxon>Weeksellaceae</taxon>
        <taxon>Empedobacter</taxon>
    </lineage>
</organism>
<dbReference type="SUPFAM" id="SSF55681">
    <property type="entry name" value="Class II aaRS and biotin synthetases"/>
    <property type="match status" value="1"/>
</dbReference>
<dbReference type="InterPro" id="IPR006195">
    <property type="entry name" value="aa-tRNA-synth_II"/>
</dbReference>
<evidence type="ECO:0000259" key="9">
    <source>
        <dbReference type="PROSITE" id="PS50862"/>
    </source>
</evidence>
<comment type="pathway">
    <text evidence="7">Amino-acid biosynthesis; L-asparagine biosynthesis; L-asparagine from L-aspartate (ammonia route): step 1/1.</text>
</comment>
<accession>A0A511NKA5</accession>
<dbReference type="InterPro" id="IPR004618">
    <property type="entry name" value="AsnA"/>
</dbReference>